<dbReference type="InterPro" id="IPR009050">
    <property type="entry name" value="Globin-like_sf"/>
</dbReference>
<dbReference type="InterPro" id="IPR044399">
    <property type="entry name" value="Mb-like_M"/>
</dbReference>
<reference evidence="2" key="1">
    <citation type="submission" date="2017-12" db="EMBL/GenBank/DDBJ databases">
        <authorList>
            <person name="Pipes S.E."/>
            <person name="Lovell C.R."/>
        </authorList>
    </citation>
    <scope>NUCLEOTIDE SEQUENCE</scope>
    <source>
        <strain evidence="2">JBS-8-11-1</strain>
    </source>
</reference>
<accession>A0AA92LXB3</accession>
<dbReference type="KEGG" id="vdb:AL552_06070"/>
<evidence type="ECO:0000313" key="2">
    <source>
        <dbReference type="EMBL" id="RPB41782.1"/>
    </source>
</evidence>
<dbReference type="GO" id="GO:0020037">
    <property type="term" value="F:heme binding"/>
    <property type="evidence" value="ECO:0007669"/>
    <property type="project" value="InterPro"/>
</dbReference>
<dbReference type="GeneID" id="57842804"/>
<dbReference type="CDD" id="cd01040">
    <property type="entry name" value="Mb-like"/>
    <property type="match status" value="1"/>
</dbReference>
<dbReference type="EMBL" id="PKPZ01000003">
    <property type="protein sequence ID" value="RPB41782.1"/>
    <property type="molecule type" value="Genomic_DNA"/>
</dbReference>
<sequence length="134" mass="15751">MNVIQVFNDSYERCIANQGFFDLFYKNLWSKSTSFRQKFDGVDMHQQVRMLRGSIVFFMMADTSNEAHKMVEKYGKKHASSDIGIEPQDIDVWFESLIETVQECDFEYDDDVETAWRACFNTGLSVMKRECSKH</sequence>
<dbReference type="AlphaFoldDB" id="A0AA92LXB3"/>
<dbReference type="Gene3D" id="1.10.490.10">
    <property type="entry name" value="Globins"/>
    <property type="match status" value="1"/>
</dbReference>
<dbReference type="EMBL" id="CP069197">
    <property type="protein sequence ID" value="QRG85015.1"/>
    <property type="molecule type" value="Genomic_DNA"/>
</dbReference>
<evidence type="ECO:0000313" key="1">
    <source>
        <dbReference type="EMBL" id="QRG85015.1"/>
    </source>
</evidence>
<dbReference type="RefSeq" id="WP_005392547.1">
    <property type="nucleotide sequence ID" value="NZ_CAJDZE010000003.1"/>
</dbReference>
<dbReference type="InterPro" id="IPR012292">
    <property type="entry name" value="Globin/Proto"/>
</dbReference>
<evidence type="ECO:0000313" key="3">
    <source>
        <dbReference type="Proteomes" id="UP000283878"/>
    </source>
</evidence>
<dbReference type="GO" id="GO:0019825">
    <property type="term" value="F:oxygen binding"/>
    <property type="evidence" value="ECO:0007669"/>
    <property type="project" value="InterPro"/>
</dbReference>
<organism evidence="1 4">
    <name type="scientific">Vibrio diabolicus</name>
    <dbReference type="NCBI Taxonomy" id="50719"/>
    <lineage>
        <taxon>Bacteria</taxon>
        <taxon>Pseudomonadati</taxon>
        <taxon>Pseudomonadota</taxon>
        <taxon>Gammaproteobacteria</taxon>
        <taxon>Vibrionales</taxon>
        <taxon>Vibrionaceae</taxon>
        <taxon>Vibrio</taxon>
        <taxon>Vibrio diabolicus subgroup</taxon>
    </lineage>
</organism>
<name>A0AA92LXB3_9VIBR</name>
<gene>
    <name evidence="2" type="ORF">CYQ91_05490</name>
    <name evidence="1" type="ORF">JOS67_23055</name>
</gene>
<evidence type="ECO:0000313" key="4">
    <source>
        <dbReference type="Proteomes" id="UP000596337"/>
    </source>
</evidence>
<dbReference type="Proteomes" id="UP000596337">
    <property type="component" value="Chromosome 2"/>
</dbReference>
<dbReference type="Proteomes" id="UP000283878">
    <property type="component" value="Unassembled WGS sequence"/>
</dbReference>
<dbReference type="SUPFAM" id="SSF46458">
    <property type="entry name" value="Globin-like"/>
    <property type="match status" value="1"/>
</dbReference>
<proteinExistence type="predicted"/>
<protein>
    <submittedName>
        <fullName evidence="1">Globin</fullName>
    </submittedName>
</protein>
<reference evidence="1 4" key="3">
    <citation type="submission" date="2021-01" db="EMBL/GenBank/DDBJ databases">
        <title>Characterization of a novel blaVMB-2- harboring plasmid in Vibrio diabolicus.</title>
        <authorList>
            <person name="Liu M."/>
        </authorList>
    </citation>
    <scope>NUCLEOTIDE SEQUENCE [LARGE SCALE GENOMIC DNA]</scope>
    <source>
        <strain evidence="1 4">SLV18</strain>
    </source>
</reference>
<reference evidence="2 3" key="2">
    <citation type="journal article" date="2018" name="AMB Express">
        <title>Occurrence and significance of pathogenicity and fitness islands in environmental vibrios.</title>
        <authorList>
            <person name="Klein S."/>
            <person name="Pipes S."/>
            <person name="Lovell C.R."/>
        </authorList>
    </citation>
    <scope>NUCLEOTIDE SEQUENCE [LARGE SCALE GENOMIC DNA]</scope>
    <source>
        <strain evidence="2 3">JBS-8-11-1</strain>
    </source>
</reference>